<feature type="compositionally biased region" description="Low complexity" evidence="11">
    <location>
        <begin position="66"/>
        <end position="81"/>
    </location>
</feature>
<dbReference type="PANTHER" id="PTHR11085:SF9">
    <property type="entry name" value="NAD-DEPENDENT PROTEIN DEACETYLASE SIRTUIN-1"/>
    <property type="match status" value="1"/>
</dbReference>
<keyword evidence="6 10" id="KW-0479">Metal-binding</keyword>
<keyword evidence="7 10" id="KW-0862">Zinc</keyword>
<organism evidence="13 14">
    <name type="scientific">Laodelphax striatellus</name>
    <name type="common">Small brown planthopper</name>
    <name type="synonym">Delphax striatella</name>
    <dbReference type="NCBI Taxonomy" id="195883"/>
    <lineage>
        <taxon>Eukaryota</taxon>
        <taxon>Metazoa</taxon>
        <taxon>Ecdysozoa</taxon>
        <taxon>Arthropoda</taxon>
        <taxon>Hexapoda</taxon>
        <taxon>Insecta</taxon>
        <taxon>Pterygota</taxon>
        <taxon>Neoptera</taxon>
        <taxon>Paraneoptera</taxon>
        <taxon>Hemiptera</taxon>
        <taxon>Auchenorrhyncha</taxon>
        <taxon>Fulgoroidea</taxon>
        <taxon>Delphacidae</taxon>
        <taxon>Criomorphinae</taxon>
        <taxon>Laodelphax</taxon>
    </lineage>
</organism>
<feature type="binding site" evidence="10">
    <location>
        <position position="332"/>
    </location>
    <ligand>
        <name>Zn(2+)</name>
        <dbReference type="ChEBI" id="CHEBI:29105"/>
    </ligand>
</feature>
<evidence type="ECO:0000256" key="5">
    <source>
        <dbReference type="ARBA" id="ARBA00022679"/>
    </source>
</evidence>
<evidence type="ECO:0000256" key="7">
    <source>
        <dbReference type="ARBA" id="ARBA00022833"/>
    </source>
</evidence>
<dbReference type="STRING" id="195883.A0A482WGU7"/>
<sequence>MASNSQDCSDPSPPKRLKLDEISSISHISSVESDSVQFGVNYNAVENPEEASDNQNLETTEKITDENLLLELLKSSSESNSPGPRDDEDADEEEEDGDDNNEDNDDEEDDDDFDVASTVSNISDLSGISEMSGQDWNCIAGQINWLQRQMKNGADPRTILGNLFGDKFYETKCSLLDKFSLWRLIASVLSEPPQRAKLPSVNTFSHVIQLLKTCKKVVVLTGAGVPASCGIPDFRSRNGVYSRLAVDFPDLPDPQSMFDIDYFRRDPRPFFKFAREIYPGQFKPSPCHRFIKKLEDNGKLLRNYTQNIDTLEQVAGIKNVVECHGSFATATCTRCQHKVTCEDIREAVFQQKIPFCPICPTNPEDPGSLPSHVPQILINRESLPDLNFDVELLGDGDVIINQICLELGDNWTDVCWTDTKLTETKPSIASFQRSGYNTEYSEGEISVDWSSPSDRTVQLDSTSVSLMADASMEQEDEEEEEEEETKKEEGPAEENRQTADDACGDCGKDTSQPTIKCRKIRKIKVRNKMAAECASLPTNQKEDDRLFGANDTDGRMSVEQEDGGATSAGLVSRRHLSTDSTRDSGIGDGSNSSSLSAAERHMSVDSQLLPDDSDHMSPINVASTLPENSYFYIRPNRYIFHGAEVTVDDPSELLSDAESTTNCETSSTPQLTIDRQQLKEYLSVAAHDSRMWGTGTSSTSPDDQVCRRLSSTSHHNLSSTT</sequence>
<feature type="region of interest" description="Disordered" evidence="11">
    <location>
        <begin position="468"/>
        <end position="512"/>
    </location>
</feature>
<evidence type="ECO:0000256" key="6">
    <source>
        <dbReference type="ARBA" id="ARBA00022723"/>
    </source>
</evidence>
<evidence type="ECO:0000256" key="10">
    <source>
        <dbReference type="PROSITE-ProRule" id="PRU00236"/>
    </source>
</evidence>
<dbReference type="GO" id="GO:0046872">
    <property type="term" value="F:metal ion binding"/>
    <property type="evidence" value="ECO:0007669"/>
    <property type="project" value="UniProtKB-KW"/>
</dbReference>
<comment type="caution">
    <text evidence="13">The sequence shown here is derived from an EMBL/GenBank/DDBJ whole genome shotgun (WGS) entry which is preliminary data.</text>
</comment>
<gene>
    <name evidence="13" type="ORF">LSTR_LSTR012657</name>
</gene>
<dbReference type="PANTHER" id="PTHR11085">
    <property type="entry name" value="NAD-DEPENDENT PROTEIN DEACYLASE SIRTUIN-5, MITOCHONDRIAL-RELATED"/>
    <property type="match status" value="1"/>
</dbReference>
<dbReference type="AlphaFoldDB" id="A0A482WGU7"/>
<feature type="domain" description="Deacetylase sirtuin-type" evidence="12">
    <location>
        <begin position="197"/>
        <end position="478"/>
    </location>
</feature>
<feature type="region of interest" description="Disordered" evidence="11">
    <location>
        <begin position="691"/>
        <end position="721"/>
    </location>
</feature>
<feature type="compositionally biased region" description="Low complexity" evidence="11">
    <location>
        <begin position="709"/>
        <end position="721"/>
    </location>
</feature>
<evidence type="ECO:0000256" key="2">
    <source>
        <dbReference type="ARBA" id="ARBA00004123"/>
    </source>
</evidence>
<keyword evidence="9" id="KW-0539">Nucleus</keyword>
<evidence type="ECO:0000256" key="1">
    <source>
        <dbReference type="ARBA" id="ARBA00001947"/>
    </source>
</evidence>
<evidence type="ECO:0000313" key="14">
    <source>
        <dbReference type="Proteomes" id="UP000291343"/>
    </source>
</evidence>
<dbReference type="EC" id="2.3.1.286" evidence="4"/>
<dbReference type="GO" id="GO:0070403">
    <property type="term" value="F:NAD+ binding"/>
    <property type="evidence" value="ECO:0007669"/>
    <property type="project" value="InterPro"/>
</dbReference>
<evidence type="ECO:0000256" key="8">
    <source>
        <dbReference type="ARBA" id="ARBA00023027"/>
    </source>
</evidence>
<dbReference type="EMBL" id="QKKF02037227">
    <property type="protein sequence ID" value="RZF32446.1"/>
    <property type="molecule type" value="Genomic_DNA"/>
</dbReference>
<dbReference type="InterPro" id="IPR026590">
    <property type="entry name" value="Ssirtuin_cat_dom"/>
</dbReference>
<feature type="region of interest" description="Disordered" evidence="11">
    <location>
        <begin position="542"/>
        <end position="615"/>
    </location>
</feature>
<name>A0A482WGU7_LAOST</name>
<feature type="compositionally biased region" description="Acidic residues" evidence="11">
    <location>
        <begin position="472"/>
        <end position="483"/>
    </location>
</feature>
<feature type="binding site" evidence="10">
    <location>
        <position position="335"/>
    </location>
    <ligand>
        <name>Zn(2+)</name>
        <dbReference type="ChEBI" id="CHEBI:29105"/>
    </ligand>
</feature>
<reference evidence="13 14" key="1">
    <citation type="journal article" date="2017" name="Gigascience">
        <title>Genome sequence of the small brown planthopper, Laodelphax striatellus.</title>
        <authorList>
            <person name="Zhu J."/>
            <person name="Jiang F."/>
            <person name="Wang X."/>
            <person name="Yang P."/>
            <person name="Bao Y."/>
            <person name="Zhao W."/>
            <person name="Wang W."/>
            <person name="Lu H."/>
            <person name="Wang Q."/>
            <person name="Cui N."/>
            <person name="Li J."/>
            <person name="Chen X."/>
            <person name="Luo L."/>
            <person name="Yu J."/>
            <person name="Kang L."/>
            <person name="Cui F."/>
        </authorList>
    </citation>
    <scope>NUCLEOTIDE SEQUENCE [LARGE SCALE GENOMIC DNA]</scope>
    <source>
        <strain evidence="13">Lst14</strain>
    </source>
</reference>
<dbReference type="GO" id="GO:0005654">
    <property type="term" value="C:nucleoplasm"/>
    <property type="evidence" value="ECO:0007669"/>
    <property type="project" value="TreeGrafter"/>
</dbReference>
<protein>
    <recommendedName>
        <fullName evidence="4">protein acetyllysine N-acetyltransferase</fullName>
        <ecNumber evidence="4">2.3.1.286</ecNumber>
    </recommendedName>
</protein>
<keyword evidence="8" id="KW-0520">NAD</keyword>
<evidence type="ECO:0000256" key="4">
    <source>
        <dbReference type="ARBA" id="ARBA00012928"/>
    </source>
</evidence>
<comment type="cofactor">
    <cofactor evidence="1">
        <name>Zn(2+)</name>
        <dbReference type="ChEBI" id="CHEBI:29105"/>
    </cofactor>
</comment>
<dbReference type="GO" id="GO:0002039">
    <property type="term" value="F:p53 binding"/>
    <property type="evidence" value="ECO:0007669"/>
    <property type="project" value="TreeGrafter"/>
</dbReference>
<dbReference type="Pfam" id="PF02146">
    <property type="entry name" value="SIR2"/>
    <property type="match status" value="1"/>
</dbReference>
<dbReference type="GO" id="GO:0005637">
    <property type="term" value="C:nuclear inner membrane"/>
    <property type="evidence" value="ECO:0007669"/>
    <property type="project" value="TreeGrafter"/>
</dbReference>
<keyword evidence="5" id="KW-0808">Transferase</keyword>
<dbReference type="InterPro" id="IPR050134">
    <property type="entry name" value="NAD-dep_sirtuin_deacylases"/>
</dbReference>
<dbReference type="Proteomes" id="UP000291343">
    <property type="component" value="Unassembled WGS sequence"/>
</dbReference>
<dbReference type="GO" id="GO:0003714">
    <property type="term" value="F:transcription corepressor activity"/>
    <property type="evidence" value="ECO:0007669"/>
    <property type="project" value="TreeGrafter"/>
</dbReference>
<accession>A0A482WGU7</accession>
<dbReference type="GO" id="GO:0033553">
    <property type="term" value="C:rDNA heterochromatin"/>
    <property type="evidence" value="ECO:0007669"/>
    <property type="project" value="TreeGrafter"/>
</dbReference>
<dbReference type="InParanoid" id="A0A482WGU7"/>
<comment type="similarity">
    <text evidence="3">Belongs to the sirtuin family. Class I subfamily.</text>
</comment>
<dbReference type="FunCoup" id="A0A482WGU7">
    <property type="interactions" value="308"/>
</dbReference>
<keyword evidence="14" id="KW-1185">Reference proteome</keyword>
<feature type="binding site" evidence="10">
    <location>
        <position position="356"/>
    </location>
    <ligand>
        <name>Zn(2+)</name>
        <dbReference type="ChEBI" id="CHEBI:29105"/>
    </ligand>
</feature>
<dbReference type="InterPro" id="IPR003000">
    <property type="entry name" value="Sirtuin"/>
</dbReference>
<feature type="binding site" evidence="10">
    <location>
        <position position="359"/>
    </location>
    <ligand>
        <name>Zn(2+)</name>
        <dbReference type="ChEBI" id="CHEBI:29105"/>
    </ligand>
</feature>
<dbReference type="Gene3D" id="3.40.50.1220">
    <property type="entry name" value="TPP-binding domain"/>
    <property type="match status" value="1"/>
</dbReference>
<dbReference type="SMR" id="A0A482WGU7"/>
<dbReference type="SUPFAM" id="SSF52467">
    <property type="entry name" value="DHS-like NAD/FAD-binding domain"/>
    <property type="match status" value="1"/>
</dbReference>
<dbReference type="PROSITE" id="PS50305">
    <property type="entry name" value="SIRTUIN"/>
    <property type="match status" value="1"/>
</dbReference>
<dbReference type="FunFam" id="3.30.1600.10:FF:000013">
    <property type="entry name" value="NAD-dependent protein deacetylase sirtuin-1"/>
    <property type="match status" value="1"/>
</dbReference>
<proteinExistence type="inferred from homology"/>
<feature type="compositionally biased region" description="Acidic residues" evidence="11">
    <location>
        <begin position="86"/>
        <end position="114"/>
    </location>
</feature>
<evidence type="ECO:0000256" key="11">
    <source>
        <dbReference type="SAM" id="MobiDB-lite"/>
    </source>
</evidence>
<feature type="compositionally biased region" description="Basic and acidic residues" evidence="11">
    <location>
        <begin position="542"/>
        <end position="558"/>
    </location>
</feature>
<dbReference type="InterPro" id="IPR029035">
    <property type="entry name" value="DHS-like_NAD/FAD-binding_dom"/>
</dbReference>
<feature type="region of interest" description="Disordered" evidence="11">
    <location>
        <begin position="40"/>
        <end position="114"/>
    </location>
</feature>
<evidence type="ECO:0000256" key="3">
    <source>
        <dbReference type="ARBA" id="ARBA00006924"/>
    </source>
</evidence>
<dbReference type="GO" id="GO:0017136">
    <property type="term" value="F:histone deacetylase activity, NAD-dependent"/>
    <property type="evidence" value="ECO:0007669"/>
    <property type="project" value="TreeGrafter"/>
</dbReference>
<comment type="subcellular location">
    <subcellularLocation>
        <location evidence="2">Nucleus</location>
    </subcellularLocation>
</comment>
<evidence type="ECO:0000313" key="13">
    <source>
        <dbReference type="EMBL" id="RZF32446.1"/>
    </source>
</evidence>
<evidence type="ECO:0000256" key="9">
    <source>
        <dbReference type="ARBA" id="ARBA00023242"/>
    </source>
</evidence>
<feature type="compositionally biased region" description="Basic and acidic residues" evidence="11">
    <location>
        <begin position="484"/>
        <end position="499"/>
    </location>
</feature>
<dbReference type="OrthoDB" id="424302at2759"/>
<evidence type="ECO:0000259" key="12">
    <source>
        <dbReference type="PROSITE" id="PS50305"/>
    </source>
</evidence>
<feature type="active site" description="Proton acceptor" evidence="10">
    <location>
        <position position="324"/>
    </location>
</feature>